<accession>A0A1G2CGN9</accession>
<gene>
    <name evidence="2" type="ORF">A2946_02325</name>
</gene>
<protein>
    <recommendedName>
        <fullName evidence="4">Type II secretion system protein</fullName>
    </recommendedName>
</protein>
<evidence type="ECO:0008006" key="4">
    <source>
        <dbReference type="Google" id="ProtNLM"/>
    </source>
</evidence>
<feature type="transmembrane region" description="Helical" evidence="1">
    <location>
        <begin position="31"/>
        <end position="49"/>
    </location>
</feature>
<comment type="caution">
    <text evidence="2">The sequence shown here is derived from an EMBL/GenBank/DDBJ whole genome shotgun (WGS) entry which is preliminary data.</text>
</comment>
<evidence type="ECO:0000313" key="3">
    <source>
        <dbReference type="Proteomes" id="UP000178348"/>
    </source>
</evidence>
<proteinExistence type="predicted"/>
<reference evidence="2 3" key="1">
    <citation type="journal article" date="2016" name="Nat. Commun.">
        <title>Thousands of microbial genomes shed light on interconnected biogeochemical processes in an aquifer system.</title>
        <authorList>
            <person name="Anantharaman K."/>
            <person name="Brown C.T."/>
            <person name="Hug L.A."/>
            <person name="Sharon I."/>
            <person name="Castelle C.J."/>
            <person name="Probst A.J."/>
            <person name="Thomas B.C."/>
            <person name="Singh A."/>
            <person name="Wilkins M.J."/>
            <person name="Karaoz U."/>
            <person name="Brodie E.L."/>
            <person name="Williams K.H."/>
            <person name="Hubbard S.S."/>
            <person name="Banfield J.F."/>
        </authorList>
    </citation>
    <scope>NUCLEOTIDE SEQUENCE [LARGE SCALE GENOMIC DNA]</scope>
</reference>
<name>A0A1G2CGN9_9BACT</name>
<dbReference type="AlphaFoldDB" id="A0A1G2CGN9"/>
<evidence type="ECO:0000313" key="2">
    <source>
        <dbReference type="EMBL" id="OGZ00563.1"/>
    </source>
</evidence>
<keyword evidence="1" id="KW-1133">Transmembrane helix</keyword>
<organism evidence="2 3">
    <name type="scientific">Candidatus Liptonbacteria bacterium RIFCSPLOWO2_01_FULL_53_13</name>
    <dbReference type="NCBI Taxonomy" id="1798651"/>
    <lineage>
        <taxon>Bacteria</taxon>
        <taxon>Candidatus Liptoniibacteriota</taxon>
    </lineage>
</organism>
<dbReference type="EMBL" id="MHLB01000061">
    <property type="protein sequence ID" value="OGZ00563.1"/>
    <property type="molecule type" value="Genomic_DNA"/>
</dbReference>
<dbReference type="Proteomes" id="UP000178348">
    <property type="component" value="Unassembled WGS sequence"/>
</dbReference>
<keyword evidence="1" id="KW-0812">Transmembrane</keyword>
<evidence type="ECO:0000256" key="1">
    <source>
        <dbReference type="SAM" id="Phobius"/>
    </source>
</evidence>
<sequence>MRNNAQSYSGHSDVIRDVRIVRSGQALVESMVALGVLTMGFLGVMGLLARSLSVSRVAADEYVGANLASEGIEIVKNLIDAHTIQELPWSGGFEHGKDYELDYRTDWDSAPLPAYGDNFLNYDSETHLYGYATGQPSRFKRRITIVRPSADEVVARSVVTWITRGGAEFSVDVEDHFYNWRE</sequence>
<keyword evidence="1" id="KW-0472">Membrane</keyword>